<dbReference type="RefSeq" id="WP_073148869.1">
    <property type="nucleotide sequence ID" value="NZ_FRAG01000016.1"/>
</dbReference>
<name>A0A1M6NDE6_PARC5</name>
<dbReference type="EMBL" id="FRAG01000016">
    <property type="protein sequence ID" value="SHJ93725.1"/>
    <property type="molecule type" value="Genomic_DNA"/>
</dbReference>
<evidence type="ECO:0000313" key="2">
    <source>
        <dbReference type="EMBL" id="SHJ93725.1"/>
    </source>
</evidence>
<dbReference type="AlphaFoldDB" id="A0A1M6NDE6"/>
<gene>
    <name evidence="2" type="ORF">SAMN02745912_01691</name>
</gene>
<evidence type="ECO:0000313" key="3">
    <source>
        <dbReference type="Proteomes" id="UP000184465"/>
    </source>
</evidence>
<keyword evidence="3" id="KW-1185">Reference proteome</keyword>
<organism evidence="2 3">
    <name type="scientific">Paramaledivibacter caminithermalis (strain DSM 15212 / CIP 107654 / DViRD3)</name>
    <name type="common">Clostridium caminithermale</name>
    <dbReference type="NCBI Taxonomy" id="1121301"/>
    <lineage>
        <taxon>Bacteria</taxon>
        <taxon>Bacillati</taxon>
        <taxon>Bacillota</taxon>
        <taxon>Clostridia</taxon>
        <taxon>Peptostreptococcales</taxon>
        <taxon>Caminicellaceae</taxon>
        <taxon>Paramaledivibacter</taxon>
    </lineage>
</organism>
<dbReference type="Proteomes" id="UP000184465">
    <property type="component" value="Unassembled WGS sequence"/>
</dbReference>
<dbReference type="InterPro" id="IPR021778">
    <property type="entry name" value="Se/S_carrier-like"/>
</dbReference>
<reference evidence="2 3" key="1">
    <citation type="submission" date="2016-11" db="EMBL/GenBank/DDBJ databases">
        <authorList>
            <person name="Jaros S."/>
            <person name="Januszkiewicz K."/>
            <person name="Wedrychowicz H."/>
        </authorList>
    </citation>
    <scope>NUCLEOTIDE SEQUENCE [LARGE SCALE GENOMIC DNA]</scope>
    <source>
        <strain evidence="2 3">DSM 15212</strain>
    </source>
</reference>
<proteinExistence type="predicted"/>
<protein>
    <recommendedName>
        <fullName evidence="1">Putative Se/S carrier protein-like domain-containing protein</fullName>
    </recommendedName>
</protein>
<feature type="domain" description="Putative Se/S carrier protein-like" evidence="1">
    <location>
        <begin position="6"/>
        <end position="61"/>
    </location>
</feature>
<evidence type="ECO:0000259" key="1">
    <source>
        <dbReference type="Pfam" id="PF11823"/>
    </source>
</evidence>
<dbReference type="Pfam" id="PF11823">
    <property type="entry name" value="Se_S_carrier"/>
    <property type="match status" value="1"/>
</dbReference>
<sequence>MEKEFHVITFESTHYAIMIEKKLKGKYNVQTIPTPREITASCGLSIMFQNQELDEIIQELINLEVDKNMFDIYKIVKTDKGKKAEQINWR</sequence>
<accession>A0A1M6NDE6</accession>
<dbReference type="STRING" id="1121301.SAMN02745912_01691"/>